<accession>A0A7Y9E269</accession>
<proteinExistence type="predicted"/>
<protein>
    <submittedName>
        <fullName evidence="1">Uncharacterized protein</fullName>
    </submittedName>
</protein>
<organism evidence="1 2">
    <name type="scientific">Actinomycetospora corticicola</name>
    <dbReference type="NCBI Taxonomy" id="663602"/>
    <lineage>
        <taxon>Bacteria</taxon>
        <taxon>Bacillati</taxon>
        <taxon>Actinomycetota</taxon>
        <taxon>Actinomycetes</taxon>
        <taxon>Pseudonocardiales</taxon>
        <taxon>Pseudonocardiaceae</taxon>
        <taxon>Actinomycetospora</taxon>
    </lineage>
</organism>
<dbReference type="Proteomes" id="UP000535890">
    <property type="component" value="Unassembled WGS sequence"/>
</dbReference>
<name>A0A7Y9E269_9PSEU</name>
<evidence type="ECO:0000313" key="2">
    <source>
        <dbReference type="Proteomes" id="UP000535890"/>
    </source>
</evidence>
<sequence length="48" mass="5221">MRRSARQLVVDLMDLSREAVGAVGILVRPSLAPERRSGHGAPPLREVT</sequence>
<dbReference type="AlphaFoldDB" id="A0A7Y9E269"/>
<comment type="caution">
    <text evidence="1">The sequence shown here is derived from an EMBL/GenBank/DDBJ whole genome shotgun (WGS) entry which is preliminary data.</text>
</comment>
<gene>
    <name evidence="1" type="ORF">BJ983_005893</name>
</gene>
<dbReference type="EMBL" id="JACCBN010000001">
    <property type="protein sequence ID" value="NYD39791.1"/>
    <property type="molecule type" value="Genomic_DNA"/>
</dbReference>
<evidence type="ECO:0000313" key="1">
    <source>
        <dbReference type="EMBL" id="NYD39791.1"/>
    </source>
</evidence>
<keyword evidence="2" id="KW-1185">Reference proteome</keyword>
<reference evidence="1 2" key="1">
    <citation type="submission" date="2020-07" db="EMBL/GenBank/DDBJ databases">
        <title>Sequencing the genomes of 1000 actinobacteria strains.</title>
        <authorList>
            <person name="Klenk H.-P."/>
        </authorList>
    </citation>
    <scope>NUCLEOTIDE SEQUENCE [LARGE SCALE GENOMIC DNA]</scope>
    <source>
        <strain evidence="1 2">DSM 45772</strain>
    </source>
</reference>